<organism evidence="2 3">
    <name type="scientific">Collybia nuda</name>
    <dbReference type="NCBI Taxonomy" id="64659"/>
    <lineage>
        <taxon>Eukaryota</taxon>
        <taxon>Fungi</taxon>
        <taxon>Dikarya</taxon>
        <taxon>Basidiomycota</taxon>
        <taxon>Agaricomycotina</taxon>
        <taxon>Agaricomycetes</taxon>
        <taxon>Agaricomycetidae</taxon>
        <taxon>Agaricales</taxon>
        <taxon>Tricholomatineae</taxon>
        <taxon>Clitocybaceae</taxon>
        <taxon>Collybia</taxon>
    </lineage>
</organism>
<evidence type="ECO:0008006" key="4">
    <source>
        <dbReference type="Google" id="ProtNLM"/>
    </source>
</evidence>
<feature type="region of interest" description="Disordered" evidence="1">
    <location>
        <begin position="1"/>
        <end position="25"/>
    </location>
</feature>
<feature type="region of interest" description="Disordered" evidence="1">
    <location>
        <begin position="56"/>
        <end position="91"/>
    </location>
</feature>
<accession>A0A9P5Y2S3</accession>
<evidence type="ECO:0000256" key="1">
    <source>
        <dbReference type="SAM" id="MobiDB-lite"/>
    </source>
</evidence>
<feature type="compositionally biased region" description="Acidic residues" evidence="1">
    <location>
        <begin position="67"/>
        <end position="91"/>
    </location>
</feature>
<dbReference type="Proteomes" id="UP000807353">
    <property type="component" value="Unassembled WGS sequence"/>
</dbReference>
<name>A0A9P5Y2S3_9AGAR</name>
<dbReference type="AlphaFoldDB" id="A0A9P5Y2S3"/>
<sequence length="328" mass="36185">MAGSSRTPQGASEASSPPPETSIENIGVVRFRLHQSRLMSQSPWFEALFKKHTKTTSTTGSVVGGCDVEEEDYNGDDEDEDDEEEDDSADIDDVTVESSEGQDIFILDSTGITIEDFLALLVAIDNAITYYHNDPGFQTVACIFRAVSTLNFPAMIEFAKLYVENEFPDDVESVSRDRLDHAAEAVTQGCDCNTPLILKRAFYKLAQKEEEEDDGYGMAWNGKHGNDEDSAEEDENEDGRDEFTRLMAAWISVLDMEPLGACASTCKASSAPAELFRSTGPPGGVHLIHQYQFDPIYGIQKLIEVDWVKWGYCAGCAKRRKNDLKGGG</sequence>
<evidence type="ECO:0000313" key="2">
    <source>
        <dbReference type="EMBL" id="KAF9462228.1"/>
    </source>
</evidence>
<comment type="caution">
    <text evidence="2">The sequence shown here is derived from an EMBL/GenBank/DDBJ whole genome shotgun (WGS) entry which is preliminary data.</text>
</comment>
<protein>
    <recommendedName>
        <fullName evidence="4">BTB domain-containing protein</fullName>
    </recommendedName>
</protein>
<proteinExistence type="predicted"/>
<reference evidence="2" key="1">
    <citation type="submission" date="2020-11" db="EMBL/GenBank/DDBJ databases">
        <authorList>
            <consortium name="DOE Joint Genome Institute"/>
            <person name="Ahrendt S."/>
            <person name="Riley R."/>
            <person name="Andreopoulos W."/>
            <person name="Labutti K."/>
            <person name="Pangilinan J."/>
            <person name="Ruiz-Duenas F.J."/>
            <person name="Barrasa J.M."/>
            <person name="Sanchez-Garcia M."/>
            <person name="Camarero S."/>
            <person name="Miyauchi S."/>
            <person name="Serrano A."/>
            <person name="Linde D."/>
            <person name="Babiker R."/>
            <person name="Drula E."/>
            <person name="Ayuso-Fernandez I."/>
            <person name="Pacheco R."/>
            <person name="Padilla G."/>
            <person name="Ferreira P."/>
            <person name="Barriuso J."/>
            <person name="Kellner H."/>
            <person name="Castanera R."/>
            <person name="Alfaro M."/>
            <person name="Ramirez L."/>
            <person name="Pisabarro A.G."/>
            <person name="Kuo A."/>
            <person name="Tritt A."/>
            <person name="Lipzen A."/>
            <person name="He G."/>
            <person name="Yan M."/>
            <person name="Ng V."/>
            <person name="Cullen D."/>
            <person name="Martin F."/>
            <person name="Rosso M.-N."/>
            <person name="Henrissat B."/>
            <person name="Hibbett D."/>
            <person name="Martinez A.T."/>
            <person name="Grigoriev I.V."/>
        </authorList>
    </citation>
    <scope>NUCLEOTIDE SEQUENCE</scope>
    <source>
        <strain evidence="2">CBS 247.69</strain>
    </source>
</reference>
<gene>
    <name evidence="2" type="ORF">BDZ94DRAFT_1237065</name>
</gene>
<keyword evidence="3" id="KW-1185">Reference proteome</keyword>
<feature type="region of interest" description="Disordered" evidence="1">
    <location>
        <begin position="214"/>
        <end position="239"/>
    </location>
</feature>
<feature type="compositionally biased region" description="Acidic residues" evidence="1">
    <location>
        <begin position="228"/>
        <end position="239"/>
    </location>
</feature>
<evidence type="ECO:0000313" key="3">
    <source>
        <dbReference type="Proteomes" id="UP000807353"/>
    </source>
</evidence>
<dbReference type="EMBL" id="MU150274">
    <property type="protein sequence ID" value="KAF9462228.1"/>
    <property type="molecule type" value="Genomic_DNA"/>
</dbReference>
<feature type="compositionally biased region" description="Polar residues" evidence="1">
    <location>
        <begin position="1"/>
        <end position="10"/>
    </location>
</feature>
<dbReference type="OrthoDB" id="2746456at2759"/>
<feature type="compositionally biased region" description="Low complexity" evidence="1">
    <location>
        <begin position="56"/>
        <end position="65"/>
    </location>
</feature>